<dbReference type="AlphaFoldDB" id="A0A2T0X773"/>
<reference evidence="1 2" key="1">
    <citation type="submission" date="2018-03" db="EMBL/GenBank/DDBJ databases">
        <title>Genomic Encyclopedia of Archaeal and Bacterial Type Strains, Phase II (KMG-II): from individual species to whole genera.</title>
        <authorList>
            <person name="Goeker M."/>
        </authorList>
    </citation>
    <scope>NUCLEOTIDE SEQUENCE [LARGE SCALE GENOMIC DNA]</scope>
    <source>
        <strain evidence="1 2">DSM 29318</strain>
    </source>
</reference>
<organism evidence="1 2">
    <name type="scientific">Hasllibacter halocynthiae</name>
    <dbReference type="NCBI Taxonomy" id="595589"/>
    <lineage>
        <taxon>Bacteria</taxon>
        <taxon>Pseudomonadati</taxon>
        <taxon>Pseudomonadota</taxon>
        <taxon>Alphaproteobacteria</taxon>
        <taxon>Rhodobacterales</taxon>
        <taxon>Roseobacteraceae</taxon>
        <taxon>Hasllibacter</taxon>
    </lineage>
</organism>
<accession>A0A2T0X773</accession>
<dbReference type="EMBL" id="PVTT01000001">
    <property type="protein sequence ID" value="PRY94773.1"/>
    <property type="molecule type" value="Genomic_DNA"/>
</dbReference>
<evidence type="ECO:0000313" key="1">
    <source>
        <dbReference type="EMBL" id="PRY94773.1"/>
    </source>
</evidence>
<comment type="caution">
    <text evidence="1">The sequence shown here is derived from an EMBL/GenBank/DDBJ whole genome shotgun (WGS) entry which is preliminary data.</text>
</comment>
<dbReference type="Proteomes" id="UP000238801">
    <property type="component" value="Unassembled WGS sequence"/>
</dbReference>
<evidence type="ECO:0000313" key="2">
    <source>
        <dbReference type="Proteomes" id="UP000238801"/>
    </source>
</evidence>
<proteinExistence type="predicted"/>
<name>A0A2T0X773_9RHOB</name>
<protein>
    <submittedName>
        <fullName evidence="1">Uncharacterized protein</fullName>
    </submittedName>
</protein>
<gene>
    <name evidence="1" type="ORF">BCF33_0371</name>
</gene>
<keyword evidence="2" id="KW-1185">Reference proteome</keyword>
<sequence>MLALALGAAAQAAPAQQAAYDPESFLDAMVRYRTLAATCEEVLPGSPMGDSAEVRLFFEALDQVEPAGTDLRLGRLLDRLVRSHGASICQERLTRSALRYGQEAVRYQAGKGEGWPNAPRISAGPWCASVSCAELLF</sequence>